<dbReference type="InterPro" id="IPR009492">
    <property type="entry name" value="TniQ"/>
</dbReference>
<reference evidence="2 3" key="1">
    <citation type="submission" date="2016-04" db="EMBL/GenBank/DDBJ databases">
        <title>Complete genome sequence of natural rubber-degrading, novel Gram-negative bacterium, Rhizobacter gummiphilus strain NS21.</title>
        <authorList>
            <person name="Tabata M."/>
            <person name="Kasai D."/>
            <person name="Fukuda M."/>
        </authorList>
    </citation>
    <scope>NUCLEOTIDE SEQUENCE [LARGE SCALE GENOMIC DNA]</scope>
    <source>
        <strain evidence="2 3">NS21</strain>
    </source>
</reference>
<protein>
    <recommendedName>
        <fullName evidence="1">TniQ domain-containing protein</fullName>
    </recommendedName>
</protein>
<name>A0A1W6L2F8_9BURK</name>
<dbReference type="STRING" id="946333.A4W93_00065"/>
<dbReference type="EMBL" id="CP015118">
    <property type="protein sequence ID" value="ARN18439.1"/>
    <property type="molecule type" value="Genomic_DNA"/>
</dbReference>
<dbReference type="RefSeq" id="WP_085748672.1">
    <property type="nucleotide sequence ID" value="NZ_BSPR01000022.1"/>
</dbReference>
<accession>A0A1W6L2F8</accession>
<evidence type="ECO:0000259" key="1">
    <source>
        <dbReference type="Pfam" id="PF06527"/>
    </source>
</evidence>
<evidence type="ECO:0000313" key="2">
    <source>
        <dbReference type="EMBL" id="ARN18439.1"/>
    </source>
</evidence>
<gene>
    <name evidence="2" type="ORF">A4W93_00065</name>
</gene>
<keyword evidence="3" id="KW-1185">Reference proteome</keyword>
<dbReference type="AlphaFoldDB" id="A0A1W6L2F8"/>
<proteinExistence type="predicted"/>
<organism evidence="2 3">
    <name type="scientific">Piscinibacter gummiphilus</name>
    <dbReference type="NCBI Taxonomy" id="946333"/>
    <lineage>
        <taxon>Bacteria</taxon>
        <taxon>Pseudomonadati</taxon>
        <taxon>Pseudomonadota</taxon>
        <taxon>Betaproteobacteria</taxon>
        <taxon>Burkholderiales</taxon>
        <taxon>Sphaerotilaceae</taxon>
        <taxon>Piscinibacter</taxon>
    </lineage>
</organism>
<dbReference type="Proteomes" id="UP000193427">
    <property type="component" value="Chromosome"/>
</dbReference>
<dbReference type="Pfam" id="PF06527">
    <property type="entry name" value="TniQ"/>
    <property type="match status" value="1"/>
</dbReference>
<dbReference type="KEGG" id="rgu:A4W93_00065"/>
<feature type="domain" description="TniQ" evidence="1">
    <location>
        <begin position="5"/>
        <end position="119"/>
    </location>
</feature>
<dbReference type="OrthoDB" id="9036115at2"/>
<sequence>MELTYHLEPKADESPLGYYRRLAGANGLRNWRELASLAKASPSRTGLLSRPEHIAAMYNLPSEWTTAITQREESLKALRSLHRGHHDAVCPRCLSEDMYLRIGWEHGYVTACATHRTLLVERCPACDTFLSIHRERIEQCDCGQDLSSIPAVPAPSVHLWLSSLLLPGDDAPPGDLPDLRGTPSAELAELVRTLCLHFDPAAEPPRRNSANPGSVREALEFLAPLETLLAEWPVSYEQHVRTRIAAGPADARTLKTLLGPWFRHLLAVASTGALRSFLSPVIRIAAAEFDGVIGMEDAGNWDDLRYVRLKDAAKHGQMTVPTLRRAIAARQIEHRSRRFGTKGTVYEVLRTDLERIVEARRGWTTEAEACRSLGVSPKVLTNMVAAGLVDADYDWVKDVFKGGPFRAGAIADVQATLMTNLAETPTAGERIGFADLTSRRLGDNTAIQALMRAIQSGEVVAQGPADRVGKLQYPLAEVRRFFGTPLLEAGLSVSQLAKLTGWKHESIDHWIETGLLESHPIVLRGQPCRVVMPAQLLAFNRTYMPVSDLARLVGGRSSFMAKRLAHIGVIAGKATSSGTQRGMLVRLSDVAELAMRTANLGVLAVRDGRAGRRRKPK</sequence>
<evidence type="ECO:0000313" key="3">
    <source>
        <dbReference type="Proteomes" id="UP000193427"/>
    </source>
</evidence>